<feature type="domain" description="Ketoreductase" evidence="5">
    <location>
        <begin position="31"/>
        <end position="220"/>
    </location>
</feature>
<dbReference type="SMART" id="SM00822">
    <property type="entry name" value="PKS_KR"/>
    <property type="match status" value="1"/>
</dbReference>
<dbReference type="PRINTS" id="PR00080">
    <property type="entry name" value="SDRFAMILY"/>
</dbReference>
<evidence type="ECO:0000256" key="1">
    <source>
        <dbReference type="ARBA" id="ARBA00006484"/>
    </source>
</evidence>
<dbReference type="Proteomes" id="UP000830115">
    <property type="component" value="Chromosome"/>
</dbReference>
<dbReference type="InterPro" id="IPR002347">
    <property type="entry name" value="SDR_fam"/>
</dbReference>
<dbReference type="Pfam" id="PF00106">
    <property type="entry name" value="adh_short"/>
    <property type="match status" value="1"/>
</dbReference>
<protein>
    <submittedName>
        <fullName evidence="6">SDR family NAD(P)-dependent oxidoreductase</fullName>
    </submittedName>
</protein>
<feature type="compositionally biased region" description="Low complexity" evidence="4">
    <location>
        <begin position="9"/>
        <end position="20"/>
    </location>
</feature>
<keyword evidence="2" id="KW-0560">Oxidoreductase</keyword>
<dbReference type="EMBL" id="CP086322">
    <property type="protein sequence ID" value="UQA97146.1"/>
    <property type="molecule type" value="Genomic_DNA"/>
</dbReference>
<evidence type="ECO:0000256" key="2">
    <source>
        <dbReference type="ARBA" id="ARBA00023002"/>
    </source>
</evidence>
<accession>A0ABY4MH66</accession>
<dbReference type="InterPro" id="IPR057326">
    <property type="entry name" value="KR_dom"/>
</dbReference>
<sequence length="271" mass="28275">MDTEEPQHTPAGAGTAGVGAAPAADKPLAGSVVLVTGASSGIGEATALSLARLGCSLALVARRADRLARLADAVGAEGAPSLALTADLSAPDQARRTVEDTVRHFGRLDVLVNNAGYGARGAVEESDPEDWERMVDLNLKAVLHLSHAALPHLLRAAEEGGRGVADLVNVSSVAGRIARKNNGVYSATKHAVCAFSESLRQEVHGRGVRIGLVEPGLTATEMTADGYSAFGTPQERWLRAADIARSISFMITQPPHVAINEIMVRPTAQER</sequence>
<proteinExistence type="inferred from homology"/>
<dbReference type="Gene3D" id="3.40.50.720">
    <property type="entry name" value="NAD(P)-binding Rossmann-like Domain"/>
    <property type="match status" value="1"/>
</dbReference>
<comment type="similarity">
    <text evidence="1 3">Belongs to the short-chain dehydrogenases/reductases (SDR) family.</text>
</comment>
<keyword evidence="7" id="KW-1185">Reference proteome</keyword>
<dbReference type="PROSITE" id="PS00061">
    <property type="entry name" value="ADH_SHORT"/>
    <property type="match status" value="1"/>
</dbReference>
<organism evidence="6 7">
    <name type="scientific">Streptomyces halobius</name>
    <dbReference type="NCBI Taxonomy" id="2879846"/>
    <lineage>
        <taxon>Bacteria</taxon>
        <taxon>Bacillati</taxon>
        <taxon>Actinomycetota</taxon>
        <taxon>Actinomycetes</taxon>
        <taxon>Kitasatosporales</taxon>
        <taxon>Streptomycetaceae</taxon>
        <taxon>Streptomyces</taxon>
    </lineage>
</organism>
<name>A0ABY4MH66_9ACTN</name>
<evidence type="ECO:0000313" key="7">
    <source>
        <dbReference type="Proteomes" id="UP000830115"/>
    </source>
</evidence>
<dbReference type="RefSeq" id="WP_248868055.1">
    <property type="nucleotide sequence ID" value="NZ_CP086322.1"/>
</dbReference>
<evidence type="ECO:0000313" key="6">
    <source>
        <dbReference type="EMBL" id="UQA97146.1"/>
    </source>
</evidence>
<gene>
    <name evidence="6" type="ORF">K9S39_39510</name>
</gene>
<dbReference type="SUPFAM" id="SSF51735">
    <property type="entry name" value="NAD(P)-binding Rossmann-fold domains"/>
    <property type="match status" value="1"/>
</dbReference>
<dbReference type="PANTHER" id="PTHR44196:SF1">
    <property type="entry name" value="DEHYDROGENASE_REDUCTASE SDR FAMILY MEMBER 7B"/>
    <property type="match status" value="1"/>
</dbReference>
<reference evidence="6" key="1">
    <citation type="submission" date="2021-10" db="EMBL/GenBank/DDBJ databases">
        <title>Streptomyces nigrumlapis sp.nov.,an antimicrobial producing actinobacterium isolated from Black Gobi rocks.</title>
        <authorList>
            <person name="Wen Y."/>
            <person name="Zhang W."/>
            <person name="Liu X.G."/>
        </authorList>
    </citation>
    <scope>NUCLEOTIDE SEQUENCE</scope>
    <source>
        <strain evidence="6">ST13-2-2</strain>
    </source>
</reference>
<dbReference type="InterPro" id="IPR020904">
    <property type="entry name" value="Sc_DH/Rdtase_CS"/>
</dbReference>
<feature type="region of interest" description="Disordered" evidence="4">
    <location>
        <begin position="1"/>
        <end position="20"/>
    </location>
</feature>
<dbReference type="InterPro" id="IPR036291">
    <property type="entry name" value="NAD(P)-bd_dom_sf"/>
</dbReference>
<evidence type="ECO:0000256" key="3">
    <source>
        <dbReference type="RuleBase" id="RU000363"/>
    </source>
</evidence>
<evidence type="ECO:0000259" key="5">
    <source>
        <dbReference type="SMART" id="SM00822"/>
    </source>
</evidence>
<evidence type="ECO:0000256" key="4">
    <source>
        <dbReference type="SAM" id="MobiDB-lite"/>
    </source>
</evidence>
<dbReference type="PANTHER" id="PTHR44196">
    <property type="entry name" value="DEHYDROGENASE/REDUCTASE SDR FAMILY MEMBER 7B"/>
    <property type="match status" value="1"/>
</dbReference>
<dbReference type="PRINTS" id="PR00081">
    <property type="entry name" value="GDHRDH"/>
</dbReference>